<name>A0A0A9GDL1_ARUDO</name>
<organism evidence="2">
    <name type="scientific">Arundo donax</name>
    <name type="common">Giant reed</name>
    <name type="synonym">Donax arundinaceus</name>
    <dbReference type="NCBI Taxonomy" id="35708"/>
    <lineage>
        <taxon>Eukaryota</taxon>
        <taxon>Viridiplantae</taxon>
        <taxon>Streptophyta</taxon>
        <taxon>Embryophyta</taxon>
        <taxon>Tracheophyta</taxon>
        <taxon>Spermatophyta</taxon>
        <taxon>Magnoliopsida</taxon>
        <taxon>Liliopsida</taxon>
        <taxon>Poales</taxon>
        <taxon>Poaceae</taxon>
        <taxon>PACMAD clade</taxon>
        <taxon>Arundinoideae</taxon>
        <taxon>Arundineae</taxon>
        <taxon>Arundo</taxon>
    </lineage>
</organism>
<evidence type="ECO:0000256" key="1">
    <source>
        <dbReference type="SAM" id="MobiDB-lite"/>
    </source>
</evidence>
<feature type="region of interest" description="Disordered" evidence="1">
    <location>
        <begin position="1"/>
        <end position="28"/>
    </location>
</feature>
<evidence type="ECO:0000313" key="2">
    <source>
        <dbReference type="EMBL" id="JAE20611.1"/>
    </source>
</evidence>
<dbReference type="EMBL" id="GBRH01177285">
    <property type="protein sequence ID" value="JAE20611.1"/>
    <property type="molecule type" value="Transcribed_RNA"/>
</dbReference>
<reference evidence="2" key="2">
    <citation type="journal article" date="2015" name="Data Brief">
        <title>Shoot transcriptome of the giant reed, Arundo donax.</title>
        <authorList>
            <person name="Barrero R.A."/>
            <person name="Guerrero F.D."/>
            <person name="Moolhuijzen P."/>
            <person name="Goolsby J.A."/>
            <person name="Tidwell J."/>
            <person name="Bellgard S.E."/>
            <person name="Bellgard M.I."/>
        </authorList>
    </citation>
    <scope>NUCLEOTIDE SEQUENCE</scope>
    <source>
        <tissue evidence="2">Shoot tissue taken approximately 20 cm above the soil surface</tissue>
    </source>
</reference>
<proteinExistence type="predicted"/>
<accession>A0A0A9GDL1</accession>
<protein>
    <submittedName>
        <fullName evidence="2">Uncharacterized protein</fullName>
    </submittedName>
</protein>
<reference evidence="2" key="1">
    <citation type="submission" date="2014-09" db="EMBL/GenBank/DDBJ databases">
        <authorList>
            <person name="Magalhaes I.L.F."/>
            <person name="Oliveira U."/>
            <person name="Santos F.R."/>
            <person name="Vidigal T.H.D.A."/>
            <person name="Brescovit A.D."/>
            <person name="Santos A.J."/>
        </authorList>
    </citation>
    <scope>NUCLEOTIDE SEQUENCE</scope>
    <source>
        <tissue evidence="2">Shoot tissue taken approximately 20 cm above the soil surface</tissue>
    </source>
</reference>
<dbReference type="AlphaFoldDB" id="A0A0A9GDL1"/>
<sequence>MARTHRAWAAGATSRRPPPAGGSSGAVDAWICEPAGIGRKKG</sequence>